<accession>A0ABM9XQS6</accession>
<evidence type="ECO:0000313" key="2">
    <source>
        <dbReference type="EMBL" id="EEI63542.1"/>
    </source>
</evidence>
<evidence type="ECO:0000256" key="1">
    <source>
        <dbReference type="SAM" id="MobiDB-lite"/>
    </source>
</evidence>
<proteinExistence type="predicted"/>
<dbReference type="EMBL" id="ACHF01000026">
    <property type="protein sequence ID" value="EEI63542.1"/>
    <property type="molecule type" value="Genomic_DNA"/>
</dbReference>
<reference evidence="2 3" key="1">
    <citation type="submission" date="2009-01" db="EMBL/GenBank/DDBJ databases">
        <authorList>
            <person name="Qin X."/>
            <person name="Bachman B."/>
            <person name="Battles P."/>
            <person name="Bell A."/>
            <person name="Bess C."/>
            <person name="Bickham C."/>
            <person name="Chaboub L."/>
            <person name="Chen D."/>
            <person name="Coyle M."/>
            <person name="Deiros D.R."/>
            <person name="Dinh H."/>
            <person name="Forbes L."/>
            <person name="Fowler G."/>
            <person name="Francisco L."/>
            <person name="Fu Q."/>
            <person name="Gubbala S."/>
            <person name="Hale W."/>
            <person name="Han Y."/>
            <person name="Hemphill L."/>
            <person name="Highlander S.K."/>
            <person name="Hirani K."/>
            <person name="Hogues M."/>
            <person name="Jackson L."/>
            <person name="Jakkamsetti A."/>
            <person name="Javaid M."/>
            <person name="Jiang H."/>
            <person name="Korchina V."/>
            <person name="Kovar C."/>
            <person name="Lara F."/>
            <person name="Lee S."/>
            <person name="Mata R."/>
            <person name="Mathew T."/>
            <person name="Moen C."/>
            <person name="Morales K."/>
            <person name="Munidasa M."/>
            <person name="Nazareth L."/>
            <person name="Ngo R."/>
            <person name="Nguyen L."/>
            <person name="Okwuonu G."/>
            <person name="Ongeri F."/>
            <person name="Patil S."/>
            <person name="Petrosino J."/>
            <person name="Pham C."/>
            <person name="Pham P."/>
            <person name="Pu L.-L."/>
            <person name="Puazo M."/>
            <person name="Raj R."/>
            <person name="Reid J."/>
            <person name="Rouhana J."/>
            <person name="Saada N."/>
            <person name="Shang Y."/>
            <person name="Simmons D."/>
            <person name="Thornton R."/>
            <person name="Warren J."/>
            <person name="Weissenberger G."/>
            <person name="Zhang J."/>
            <person name="Zhang L."/>
            <person name="Zhou C."/>
            <person name="Zhu D."/>
            <person name="Muzny D."/>
            <person name="Worley K."/>
            <person name="Gibbs R."/>
        </authorList>
    </citation>
    <scope>NUCLEOTIDE SEQUENCE [LARGE SCALE GENOMIC DNA]</scope>
    <source>
        <strain evidence="2 3">ATCC 51866</strain>
    </source>
</reference>
<keyword evidence="3" id="KW-1185">Reference proteome</keyword>
<comment type="caution">
    <text evidence="2">The sequence shown here is derived from an EMBL/GenBank/DDBJ whole genome shotgun (WGS) entry which is preliminary data.</text>
</comment>
<feature type="region of interest" description="Disordered" evidence="1">
    <location>
        <begin position="1"/>
        <end position="22"/>
    </location>
</feature>
<name>A0ABM9XQS6_9CORY</name>
<dbReference type="Proteomes" id="UP000006237">
    <property type="component" value="Unassembled WGS sequence"/>
</dbReference>
<sequence length="52" mass="5515">MEESSYSLPSGRLEPPHLPTGDADVFQSAIQSINLRRAAAFGHGVEASKSAM</sequence>
<gene>
    <name evidence="2" type="ORF">HMPREF0293_0921</name>
</gene>
<evidence type="ECO:0000313" key="3">
    <source>
        <dbReference type="Proteomes" id="UP000006237"/>
    </source>
</evidence>
<protein>
    <submittedName>
        <fullName evidence="2">Uncharacterized protein</fullName>
    </submittedName>
</protein>
<organism evidence="2 3">
    <name type="scientific">Corynebacterium glucuronolyticum ATCC 51866</name>
    <dbReference type="NCBI Taxonomy" id="548478"/>
    <lineage>
        <taxon>Bacteria</taxon>
        <taxon>Bacillati</taxon>
        <taxon>Actinomycetota</taxon>
        <taxon>Actinomycetes</taxon>
        <taxon>Mycobacteriales</taxon>
        <taxon>Corynebacteriaceae</taxon>
        <taxon>Corynebacterium</taxon>
    </lineage>
</organism>